<accession>A0A8T0W648</accession>
<reference evidence="2" key="1">
    <citation type="submission" date="2020-05" db="EMBL/GenBank/DDBJ databases">
        <title>WGS assembly of Panicum virgatum.</title>
        <authorList>
            <person name="Lovell J.T."/>
            <person name="Jenkins J."/>
            <person name="Shu S."/>
            <person name="Juenger T.E."/>
            <person name="Schmutz J."/>
        </authorList>
    </citation>
    <scope>NUCLEOTIDE SEQUENCE</scope>
    <source>
        <strain evidence="2">AP13</strain>
    </source>
</reference>
<proteinExistence type="predicted"/>
<evidence type="ECO:0000313" key="3">
    <source>
        <dbReference type="Proteomes" id="UP000823388"/>
    </source>
</evidence>
<keyword evidence="3" id="KW-1185">Reference proteome</keyword>
<dbReference type="PANTHER" id="PTHR33074:SF114">
    <property type="entry name" value="DUF1618 DOMAIN-CONTAINING PROTEIN"/>
    <property type="match status" value="1"/>
</dbReference>
<dbReference type="AlphaFoldDB" id="A0A8T0W648"/>
<organism evidence="2 3">
    <name type="scientific">Panicum virgatum</name>
    <name type="common">Blackwell switchgrass</name>
    <dbReference type="NCBI Taxonomy" id="38727"/>
    <lineage>
        <taxon>Eukaryota</taxon>
        <taxon>Viridiplantae</taxon>
        <taxon>Streptophyta</taxon>
        <taxon>Embryophyta</taxon>
        <taxon>Tracheophyta</taxon>
        <taxon>Spermatophyta</taxon>
        <taxon>Magnoliopsida</taxon>
        <taxon>Liliopsida</taxon>
        <taxon>Poales</taxon>
        <taxon>Poaceae</taxon>
        <taxon>PACMAD clade</taxon>
        <taxon>Panicoideae</taxon>
        <taxon>Panicodae</taxon>
        <taxon>Paniceae</taxon>
        <taxon>Panicinae</taxon>
        <taxon>Panicum</taxon>
        <taxon>Panicum sect. Hiantes</taxon>
    </lineage>
</organism>
<evidence type="ECO:0000259" key="1">
    <source>
        <dbReference type="Pfam" id="PF07762"/>
    </source>
</evidence>
<dbReference type="InterPro" id="IPR011676">
    <property type="entry name" value="DUF1618"/>
</dbReference>
<name>A0A8T0W648_PANVG</name>
<feature type="domain" description="DUF1618" evidence="1">
    <location>
        <begin position="178"/>
        <end position="279"/>
    </location>
</feature>
<comment type="caution">
    <text evidence="2">The sequence shown here is derived from an EMBL/GenBank/DDBJ whole genome shotgun (WGS) entry which is preliminary data.</text>
</comment>
<protein>
    <recommendedName>
        <fullName evidence="1">DUF1618 domain-containing protein</fullName>
    </recommendedName>
</protein>
<evidence type="ECO:0000313" key="2">
    <source>
        <dbReference type="EMBL" id="KAG2642905.1"/>
    </source>
</evidence>
<gene>
    <name evidence="2" type="ORF">PVAP13_2KG286967</name>
</gene>
<sequence>RGGCSSGEIPCVLLDHKAYVSDRCNDTTAVSYSRCGKQIQVSFFTARPPRVSYLCVFSRKGDEEEEMITIEPQVIATDGNLVLVRIIVCPEESLFDGADLYIYRPAGDGGPLLRRLERPPGDYFFNSYQVGILSCPTDRLDGSSNLSFLRRPHRAPEDEQTTARLSPWEENMAPLGFVDLWRGILLCDVFNVQAKPVLRYVPVPQPLQTGEPLMYDARLCRDIAVIKGNFKYVQQKLHWESCPASIDRGIRNGWMSAIWTRPVDACSLLDDTWRTDCDMEPFRMDVKSNPDFQLLQKFQDDEGKPFKRLVVCGMSTHTQLAQRRSYCMLHGQD</sequence>
<dbReference type="Pfam" id="PF07762">
    <property type="entry name" value="DUF1618"/>
    <property type="match status" value="1"/>
</dbReference>
<dbReference type="Proteomes" id="UP000823388">
    <property type="component" value="Chromosome 2K"/>
</dbReference>
<dbReference type="PANTHER" id="PTHR33074">
    <property type="entry name" value="EXPRESSED PROTEIN-RELATED"/>
    <property type="match status" value="1"/>
</dbReference>
<feature type="non-terminal residue" evidence="2">
    <location>
        <position position="1"/>
    </location>
</feature>
<dbReference type="EMBL" id="CM029039">
    <property type="protein sequence ID" value="KAG2642905.1"/>
    <property type="molecule type" value="Genomic_DNA"/>
</dbReference>